<proteinExistence type="predicted"/>
<protein>
    <submittedName>
        <fullName evidence="2">Uncharacterized protein</fullName>
    </submittedName>
</protein>
<feature type="compositionally biased region" description="Basic and acidic residues" evidence="1">
    <location>
        <begin position="56"/>
        <end position="66"/>
    </location>
</feature>
<dbReference type="EMBL" id="JASNQZ010000005">
    <property type="protein sequence ID" value="KAL0957402.1"/>
    <property type="molecule type" value="Genomic_DNA"/>
</dbReference>
<evidence type="ECO:0000256" key="1">
    <source>
        <dbReference type="SAM" id="MobiDB-lite"/>
    </source>
</evidence>
<name>A0ABR3JNS4_9AGAR</name>
<keyword evidence="3" id="KW-1185">Reference proteome</keyword>
<feature type="region of interest" description="Disordered" evidence="1">
    <location>
        <begin position="124"/>
        <end position="147"/>
    </location>
</feature>
<feature type="region of interest" description="Disordered" evidence="1">
    <location>
        <begin position="39"/>
        <end position="66"/>
    </location>
</feature>
<evidence type="ECO:0000313" key="2">
    <source>
        <dbReference type="EMBL" id="KAL0957402.1"/>
    </source>
</evidence>
<evidence type="ECO:0000313" key="3">
    <source>
        <dbReference type="Proteomes" id="UP001556367"/>
    </source>
</evidence>
<comment type="caution">
    <text evidence="2">The sequence shown here is derived from an EMBL/GenBank/DDBJ whole genome shotgun (WGS) entry which is preliminary data.</text>
</comment>
<reference evidence="3" key="1">
    <citation type="submission" date="2024-06" db="EMBL/GenBank/DDBJ databases">
        <title>Multi-omics analyses provide insights into the biosynthesis of the anticancer antibiotic pleurotin in Hohenbuehelia grisea.</title>
        <authorList>
            <person name="Weaver J.A."/>
            <person name="Alberti F."/>
        </authorList>
    </citation>
    <scope>NUCLEOTIDE SEQUENCE [LARGE SCALE GENOMIC DNA]</scope>
    <source>
        <strain evidence="3">T-177</strain>
    </source>
</reference>
<organism evidence="2 3">
    <name type="scientific">Hohenbuehelia grisea</name>
    <dbReference type="NCBI Taxonomy" id="104357"/>
    <lineage>
        <taxon>Eukaryota</taxon>
        <taxon>Fungi</taxon>
        <taxon>Dikarya</taxon>
        <taxon>Basidiomycota</taxon>
        <taxon>Agaricomycotina</taxon>
        <taxon>Agaricomycetes</taxon>
        <taxon>Agaricomycetidae</taxon>
        <taxon>Agaricales</taxon>
        <taxon>Pleurotineae</taxon>
        <taxon>Pleurotaceae</taxon>
        <taxon>Hohenbuehelia</taxon>
    </lineage>
</organism>
<dbReference type="Proteomes" id="UP001556367">
    <property type="component" value="Unassembled WGS sequence"/>
</dbReference>
<accession>A0ABR3JNS4</accession>
<gene>
    <name evidence="2" type="ORF">HGRIS_001203</name>
</gene>
<sequence length="147" mass="15874">MTADVRTPLRKALCAPHRVLSAPDVPMTTQTLPTAPAGFRLQMSQPNDPDVEEVPPIDRNDSEPHSTLESITTHLAASRAQPQIRPVNQAKKKNPKTCQKCGSSECKGQAGVKGCANPYQDCGAQSCRGRDSKRPKLTCKQVKATAK</sequence>